<keyword evidence="1" id="KW-0732">Signal</keyword>
<dbReference type="PROSITE" id="PS51257">
    <property type="entry name" value="PROKAR_LIPOPROTEIN"/>
    <property type="match status" value="1"/>
</dbReference>
<proteinExistence type="predicted"/>
<reference evidence="2 3" key="1">
    <citation type="submission" date="2017-06" db="EMBL/GenBank/DDBJ databases">
        <title>Novel microbial phyla capable of carbon fixation and sulfur reduction in deep-sea sediments.</title>
        <authorList>
            <person name="Huang J."/>
            <person name="Baker B."/>
            <person name="Wang Y."/>
        </authorList>
    </citation>
    <scope>NUCLEOTIDE SEQUENCE [LARGE SCALE GENOMIC DNA]</scope>
    <source>
        <strain evidence="2">B3_LCP</strain>
    </source>
</reference>
<name>A0A532V356_UNCL8</name>
<dbReference type="AlphaFoldDB" id="A0A532V356"/>
<sequence length="253" mass="28042">MKLKIYPTAILMMAMLILTACDTTPDGSLSTGPVYTGSDSFNDLTVMNDMFYLTNFDLNEGSGNRIYLYSFDENGNPGSLYDLQMNGQGYISISSGDGDLFLFCQTTGLLLRVTPFGEYLATNWPGSAFIGWQAGGILSLPGDEYCVLLWKDDGHIKICSLDPVTLELEDDNSIQVPDRFAFRSVCANVQFDSLYVLCSDQNGADYVEIFDQGWVLLDEITLTDSLVAGISYYNGDIWVSTEDRRIVELSQVQ</sequence>
<evidence type="ECO:0000256" key="1">
    <source>
        <dbReference type="SAM" id="SignalP"/>
    </source>
</evidence>
<feature type="signal peptide" evidence="1">
    <location>
        <begin position="1"/>
        <end position="20"/>
    </location>
</feature>
<accession>A0A532V356</accession>
<dbReference type="Proteomes" id="UP000319619">
    <property type="component" value="Unassembled WGS sequence"/>
</dbReference>
<dbReference type="EMBL" id="NJBN01000002">
    <property type="protein sequence ID" value="TKJ41650.1"/>
    <property type="molecule type" value="Genomic_DNA"/>
</dbReference>
<protein>
    <submittedName>
        <fullName evidence="2">Uncharacterized protein</fullName>
    </submittedName>
</protein>
<organism evidence="2 3">
    <name type="scientific">candidate division LCP-89 bacterium B3_LCP</name>
    <dbReference type="NCBI Taxonomy" id="2012998"/>
    <lineage>
        <taxon>Bacteria</taxon>
        <taxon>Pseudomonadati</taxon>
        <taxon>Bacteria division LCP-89</taxon>
    </lineage>
</organism>
<evidence type="ECO:0000313" key="2">
    <source>
        <dbReference type="EMBL" id="TKJ41650.1"/>
    </source>
</evidence>
<evidence type="ECO:0000313" key="3">
    <source>
        <dbReference type="Proteomes" id="UP000319619"/>
    </source>
</evidence>
<feature type="chain" id="PRO_5022188379" evidence="1">
    <location>
        <begin position="21"/>
        <end position="253"/>
    </location>
</feature>
<comment type="caution">
    <text evidence="2">The sequence shown here is derived from an EMBL/GenBank/DDBJ whole genome shotgun (WGS) entry which is preliminary data.</text>
</comment>
<gene>
    <name evidence="2" type="ORF">CEE37_03525</name>
</gene>